<evidence type="ECO:0000313" key="2">
    <source>
        <dbReference type="Proteomes" id="UP001056120"/>
    </source>
</evidence>
<dbReference type="EMBL" id="CM042043">
    <property type="protein sequence ID" value="KAI3696531.1"/>
    <property type="molecule type" value="Genomic_DNA"/>
</dbReference>
<protein>
    <submittedName>
        <fullName evidence="1">Uncharacterized protein</fullName>
    </submittedName>
</protein>
<gene>
    <name evidence="1" type="ORF">L1987_79549</name>
</gene>
<reference evidence="2" key="1">
    <citation type="journal article" date="2022" name="Mol. Ecol. Resour.">
        <title>The genomes of chicory, endive, great burdock and yacon provide insights into Asteraceae palaeo-polyploidization history and plant inulin production.</title>
        <authorList>
            <person name="Fan W."/>
            <person name="Wang S."/>
            <person name="Wang H."/>
            <person name="Wang A."/>
            <person name="Jiang F."/>
            <person name="Liu H."/>
            <person name="Zhao H."/>
            <person name="Xu D."/>
            <person name="Zhang Y."/>
        </authorList>
    </citation>
    <scope>NUCLEOTIDE SEQUENCE [LARGE SCALE GENOMIC DNA]</scope>
    <source>
        <strain evidence="2">cv. Yunnan</strain>
    </source>
</reference>
<accession>A0ACB8ZFN0</accession>
<name>A0ACB8ZFN0_9ASTR</name>
<comment type="caution">
    <text evidence="1">The sequence shown here is derived from an EMBL/GenBank/DDBJ whole genome shotgun (WGS) entry which is preliminary data.</text>
</comment>
<evidence type="ECO:0000313" key="1">
    <source>
        <dbReference type="EMBL" id="KAI3696531.1"/>
    </source>
</evidence>
<sequence length="106" mass="11926">MVLYDSGNQIDEEITIIWRNRAYQVWVREVDHTWPPELKEKAALITEVGTGDADPEGMDLEEGEFRPVMEPEVETTGLSAITVSRNQGEGEQLGAEDNHFLHGDSK</sequence>
<reference evidence="1 2" key="2">
    <citation type="journal article" date="2022" name="Mol. Ecol. Resour.">
        <title>The genomes of chicory, endive, great burdock and yacon provide insights into Asteraceae paleo-polyploidization history and plant inulin production.</title>
        <authorList>
            <person name="Fan W."/>
            <person name="Wang S."/>
            <person name="Wang H."/>
            <person name="Wang A."/>
            <person name="Jiang F."/>
            <person name="Liu H."/>
            <person name="Zhao H."/>
            <person name="Xu D."/>
            <person name="Zhang Y."/>
        </authorList>
    </citation>
    <scope>NUCLEOTIDE SEQUENCE [LARGE SCALE GENOMIC DNA]</scope>
    <source>
        <strain evidence="2">cv. Yunnan</strain>
        <tissue evidence="1">Leaves</tissue>
    </source>
</reference>
<dbReference type="Proteomes" id="UP001056120">
    <property type="component" value="Linkage Group LG26"/>
</dbReference>
<proteinExistence type="predicted"/>
<organism evidence="1 2">
    <name type="scientific">Smallanthus sonchifolius</name>
    <dbReference type="NCBI Taxonomy" id="185202"/>
    <lineage>
        <taxon>Eukaryota</taxon>
        <taxon>Viridiplantae</taxon>
        <taxon>Streptophyta</taxon>
        <taxon>Embryophyta</taxon>
        <taxon>Tracheophyta</taxon>
        <taxon>Spermatophyta</taxon>
        <taxon>Magnoliopsida</taxon>
        <taxon>eudicotyledons</taxon>
        <taxon>Gunneridae</taxon>
        <taxon>Pentapetalae</taxon>
        <taxon>asterids</taxon>
        <taxon>campanulids</taxon>
        <taxon>Asterales</taxon>
        <taxon>Asteraceae</taxon>
        <taxon>Asteroideae</taxon>
        <taxon>Heliantheae alliance</taxon>
        <taxon>Millerieae</taxon>
        <taxon>Smallanthus</taxon>
    </lineage>
</organism>
<keyword evidence="2" id="KW-1185">Reference proteome</keyword>